<evidence type="ECO:0000259" key="1">
    <source>
        <dbReference type="Pfam" id="PF12697"/>
    </source>
</evidence>
<dbReference type="GO" id="GO:0016020">
    <property type="term" value="C:membrane"/>
    <property type="evidence" value="ECO:0007669"/>
    <property type="project" value="TreeGrafter"/>
</dbReference>
<name>A0A848H444_9BURK</name>
<protein>
    <submittedName>
        <fullName evidence="2">Alpha/beta hydrolase</fullName>
    </submittedName>
</protein>
<feature type="domain" description="AB hydrolase-1" evidence="1">
    <location>
        <begin position="35"/>
        <end position="250"/>
    </location>
</feature>
<dbReference type="SUPFAM" id="SSF53474">
    <property type="entry name" value="alpha/beta-Hydrolases"/>
    <property type="match status" value="1"/>
</dbReference>
<dbReference type="PANTHER" id="PTHR43798:SF33">
    <property type="entry name" value="HYDROLASE, PUTATIVE (AFU_ORTHOLOGUE AFUA_2G14860)-RELATED"/>
    <property type="match status" value="1"/>
</dbReference>
<dbReference type="Pfam" id="PF12697">
    <property type="entry name" value="Abhydrolase_6"/>
    <property type="match status" value="1"/>
</dbReference>
<dbReference type="PANTHER" id="PTHR43798">
    <property type="entry name" value="MONOACYLGLYCEROL LIPASE"/>
    <property type="match status" value="1"/>
</dbReference>
<gene>
    <name evidence="2" type="ORF">HHL11_16105</name>
</gene>
<dbReference type="GO" id="GO:0016787">
    <property type="term" value="F:hydrolase activity"/>
    <property type="evidence" value="ECO:0007669"/>
    <property type="project" value="UniProtKB-KW"/>
</dbReference>
<dbReference type="Gene3D" id="3.40.50.1820">
    <property type="entry name" value="alpha/beta hydrolase"/>
    <property type="match status" value="1"/>
</dbReference>
<reference evidence="2 3" key="1">
    <citation type="submission" date="2020-04" db="EMBL/GenBank/DDBJ databases">
        <title>Ramlibacter sp. G-1-2-2 isolated from soil.</title>
        <authorList>
            <person name="Dahal R.H."/>
        </authorList>
    </citation>
    <scope>NUCLEOTIDE SEQUENCE [LARGE SCALE GENOMIC DNA]</scope>
    <source>
        <strain evidence="2 3">G-1-2-2</strain>
    </source>
</reference>
<dbReference type="InterPro" id="IPR000073">
    <property type="entry name" value="AB_hydrolase_1"/>
</dbReference>
<dbReference type="AlphaFoldDB" id="A0A848H444"/>
<evidence type="ECO:0000313" key="3">
    <source>
        <dbReference type="Proteomes" id="UP000541185"/>
    </source>
</evidence>
<comment type="caution">
    <text evidence="2">The sequence shown here is derived from an EMBL/GenBank/DDBJ whole genome shotgun (WGS) entry which is preliminary data.</text>
</comment>
<evidence type="ECO:0000313" key="2">
    <source>
        <dbReference type="EMBL" id="NML45277.1"/>
    </source>
</evidence>
<keyword evidence="2" id="KW-0378">Hydrolase</keyword>
<dbReference type="InterPro" id="IPR050266">
    <property type="entry name" value="AB_hydrolase_sf"/>
</dbReference>
<dbReference type="InterPro" id="IPR029058">
    <property type="entry name" value="AB_hydrolase_fold"/>
</dbReference>
<sequence>MASLQRLGTMPAIRALQTRSGRLSFIVSGEGKPTLLLFNGAGVTLEGWRALYPQIEGIARVFAWNRFGLQGSDEPGPLQSGTVVLASLRQLLKYAGLKPPFVLVGHSLGGLYANLCARLYPDDVAGVLFLEAAHPDDNAMLQKHRKHVVRGLEKVQGLPQLLFESNVHAELDAAEETVREIASAGEFPPVPVRVISGGITPTGAMLLPGVIASRRANQQALAALSPLGEQVIAGKSGHFPQLSQPELVLEVLEELVESCRVT</sequence>
<dbReference type="Proteomes" id="UP000541185">
    <property type="component" value="Unassembled WGS sequence"/>
</dbReference>
<organism evidence="2 3">
    <name type="scientific">Ramlibacter agri</name>
    <dbReference type="NCBI Taxonomy" id="2728837"/>
    <lineage>
        <taxon>Bacteria</taxon>
        <taxon>Pseudomonadati</taxon>
        <taxon>Pseudomonadota</taxon>
        <taxon>Betaproteobacteria</taxon>
        <taxon>Burkholderiales</taxon>
        <taxon>Comamonadaceae</taxon>
        <taxon>Ramlibacter</taxon>
    </lineage>
</organism>
<keyword evidence="3" id="KW-1185">Reference proteome</keyword>
<accession>A0A848H444</accession>
<proteinExistence type="predicted"/>
<dbReference type="RefSeq" id="WP_169419358.1">
    <property type="nucleotide sequence ID" value="NZ_JABBFX010000001.1"/>
</dbReference>
<dbReference type="EMBL" id="JABBFX010000001">
    <property type="protein sequence ID" value="NML45277.1"/>
    <property type="molecule type" value="Genomic_DNA"/>
</dbReference>